<dbReference type="AlphaFoldDB" id="D9WWJ1"/>
<proteinExistence type="predicted"/>
<dbReference type="HOGENOM" id="CLU_2541128_0_0_11"/>
<feature type="compositionally biased region" description="Basic and acidic residues" evidence="1">
    <location>
        <begin position="71"/>
        <end position="83"/>
    </location>
</feature>
<reference evidence="4 5" key="1">
    <citation type="submission" date="2009-02" db="EMBL/GenBank/DDBJ databases">
        <title>Annotation of Streptomyces hygroscopicus strain ATCC 53653.</title>
        <authorList>
            <consortium name="The Broad Institute Genome Sequencing Platform"/>
            <consortium name="Broad Institute Microbial Sequencing Center"/>
            <person name="Fischbach M."/>
            <person name="Godfrey P."/>
            <person name="Ward D."/>
            <person name="Young S."/>
            <person name="Zeng Q."/>
            <person name="Koehrsen M."/>
            <person name="Alvarado L."/>
            <person name="Berlin A.M."/>
            <person name="Bochicchio J."/>
            <person name="Borenstein D."/>
            <person name="Chapman S.B."/>
            <person name="Chen Z."/>
            <person name="Engels R."/>
            <person name="Freedman E."/>
            <person name="Gellesch M."/>
            <person name="Goldberg J."/>
            <person name="Griggs A."/>
            <person name="Gujja S."/>
            <person name="Heilman E.R."/>
            <person name="Heiman D.I."/>
            <person name="Hepburn T.A."/>
            <person name="Howarth C."/>
            <person name="Jen D."/>
            <person name="Larson L."/>
            <person name="Lewis B."/>
            <person name="Mehta T."/>
            <person name="Park D."/>
            <person name="Pearson M."/>
            <person name="Richards J."/>
            <person name="Roberts A."/>
            <person name="Saif S."/>
            <person name="Shea T.D."/>
            <person name="Shenoy N."/>
            <person name="Sisk P."/>
            <person name="Stolte C."/>
            <person name="Sykes S.N."/>
            <person name="Thomson T."/>
            <person name="Walk T."/>
            <person name="White J."/>
            <person name="Yandava C."/>
            <person name="Straight P."/>
            <person name="Clardy J."/>
            <person name="Hung D."/>
            <person name="Kolter R."/>
            <person name="Mekalanos J."/>
            <person name="Walker S."/>
            <person name="Walsh C.T."/>
            <person name="Wieland-Brown L.C."/>
            <person name="Haas B."/>
            <person name="Nusbaum C."/>
            <person name="Birren B."/>
        </authorList>
    </citation>
    <scope>NUCLEOTIDE SEQUENCE [LARGE SCALE GENOMIC DNA]</scope>
    <source>
        <strain evidence="4 5">ATCC 53653</strain>
    </source>
</reference>
<feature type="region of interest" description="Disordered" evidence="1">
    <location>
        <begin position="61"/>
        <end position="83"/>
    </location>
</feature>
<sequence>MRWGIAGRIAVSWLLTLPAAAAVGGVAAWVADRGDAGVALVASIAVVAAAGFYALSRRRPVNSGNVNELPAAERPEHPVRPAA</sequence>
<accession>D9WWJ1</accession>
<evidence type="ECO:0000313" key="4">
    <source>
        <dbReference type="EMBL" id="EFL28617.1"/>
    </source>
</evidence>
<feature type="chain" id="PRO_5003131604" evidence="3">
    <location>
        <begin position="22"/>
        <end position="83"/>
    </location>
</feature>
<keyword evidence="2" id="KW-0812">Transmembrane</keyword>
<feature type="signal peptide" evidence="3">
    <location>
        <begin position="1"/>
        <end position="21"/>
    </location>
</feature>
<keyword evidence="2" id="KW-0472">Membrane</keyword>
<name>D9WWJ1_9ACTN</name>
<evidence type="ECO:0000256" key="2">
    <source>
        <dbReference type="SAM" id="Phobius"/>
    </source>
</evidence>
<evidence type="ECO:0000256" key="1">
    <source>
        <dbReference type="SAM" id="MobiDB-lite"/>
    </source>
</evidence>
<dbReference type="STRING" id="457427.SSOG_08331"/>
<gene>
    <name evidence="4" type="ORF">SSOG_08331</name>
</gene>
<dbReference type="EMBL" id="GG657754">
    <property type="protein sequence ID" value="EFL28617.1"/>
    <property type="molecule type" value="Genomic_DNA"/>
</dbReference>
<protein>
    <submittedName>
        <fullName evidence="4">Low-affinity inorganic phosphate transporter</fullName>
    </submittedName>
</protein>
<dbReference type="Proteomes" id="UP000003963">
    <property type="component" value="Unassembled WGS sequence"/>
</dbReference>
<keyword evidence="2" id="KW-1133">Transmembrane helix</keyword>
<keyword evidence="3" id="KW-0732">Signal</keyword>
<keyword evidence="5" id="KW-1185">Reference proteome</keyword>
<feature type="transmembrane region" description="Helical" evidence="2">
    <location>
        <begin position="38"/>
        <end position="55"/>
    </location>
</feature>
<evidence type="ECO:0000256" key="3">
    <source>
        <dbReference type="SAM" id="SignalP"/>
    </source>
</evidence>
<organism evidence="4 5">
    <name type="scientific">Streptomyces himastatinicus ATCC 53653</name>
    <dbReference type="NCBI Taxonomy" id="457427"/>
    <lineage>
        <taxon>Bacteria</taxon>
        <taxon>Bacillati</taxon>
        <taxon>Actinomycetota</taxon>
        <taxon>Actinomycetes</taxon>
        <taxon>Kitasatosporales</taxon>
        <taxon>Streptomycetaceae</taxon>
        <taxon>Streptomyces</taxon>
        <taxon>Streptomyces violaceusniger group</taxon>
    </lineage>
</organism>
<evidence type="ECO:0000313" key="5">
    <source>
        <dbReference type="Proteomes" id="UP000003963"/>
    </source>
</evidence>